<dbReference type="AlphaFoldDB" id="A0A5S4FQ80"/>
<evidence type="ECO:0000313" key="1">
    <source>
        <dbReference type="EMBL" id="TMR22865.1"/>
    </source>
</evidence>
<organism evidence="1 2">
    <name type="scientific">Nonomuraea turkmeniaca</name>
    <dbReference type="NCBI Taxonomy" id="103838"/>
    <lineage>
        <taxon>Bacteria</taxon>
        <taxon>Bacillati</taxon>
        <taxon>Actinomycetota</taxon>
        <taxon>Actinomycetes</taxon>
        <taxon>Streptosporangiales</taxon>
        <taxon>Streptosporangiaceae</taxon>
        <taxon>Nonomuraea</taxon>
    </lineage>
</organism>
<dbReference type="EMBL" id="VCKY01000024">
    <property type="protein sequence ID" value="TMR22865.1"/>
    <property type="molecule type" value="Genomic_DNA"/>
</dbReference>
<dbReference type="InterPro" id="IPR036812">
    <property type="entry name" value="NAD(P)_OxRdtase_dom_sf"/>
</dbReference>
<comment type="caution">
    <text evidence="1">The sequence shown here is derived from an EMBL/GenBank/DDBJ whole genome shotgun (WGS) entry which is preliminary data.</text>
</comment>
<proteinExistence type="predicted"/>
<accession>A0A5S4FQ80</accession>
<sequence>MKYQRQPYRRCGRSGLLLPAVSLGLWHNFGEGKPVESQRAILHKAL</sequence>
<keyword evidence="2" id="KW-1185">Reference proteome</keyword>
<feature type="non-terminal residue" evidence="1">
    <location>
        <position position="46"/>
    </location>
</feature>
<dbReference type="Gene3D" id="3.20.20.100">
    <property type="entry name" value="NADP-dependent oxidoreductase domain"/>
    <property type="match status" value="1"/>
</dbReference>
<name>A0A5S4FQ80_9ACTN</name>
<dbReference type="Proteomes" id="UP000309128">
    <property type="component" value="Unassembled WGS sequence"/>
</dbReference>
<gene>
    <name evidence="1" type="ORF">ETD86_09845</name>
</gene>
<dbReference type="SUPFAM" id="SSF51430">
    <property type="entry name" value="NAD(P)-linked oxidoreductase"/>
    <property type="match status" value="1"/>
</dbReference>
<reference evidence="1 2" key="1">
    <citation type="submission" date="2019-05" db="EMBL/GenBank/DDBJ databases">
        <title>Draft genome sequence of Nonomuraea turkmeniaca DSM 43926.</title>
        <authorList>
            <person name="Saricaoglu S."/>
            <person name="Isik K."/>
        </authorList>
    </citation>
    <scope>NUCLEOTIDE SEQUENCE [LARGE SCALE GENOMIC DNA]</scope>
    <source>
        <strain evidence="1 2">DSM 43926</strain>
    </source>
</reference>
<evidence type="ECO:0000313" key="2">
    <source>
        <dbReference type="Proteomes" id="UP000309128"/>
    </source>
</evidence>
<protein>
    <submittedName>
        <fullName evidence="1">L-glyceraldehyde 3-phosphate reductase</fullName>
    </submittedName>
</protein>